<dbReference type="SUPFAM" id="SSF49265">
    <property type="entry name" value="Fibronectin type III"/>
    <property type="match status" value="1"/>
</dbReference>
<dbReference type="InterPro" id="IPR036116">
    <property type="entry name" value="FN3_sf"/>
</dbReference>
<comment type="caution">
    <text evidence="2">The sequence shown here is derived from an EMBL/GenBank/DDBJ whole genome shotgun (WGS) entry which is preliminary data.</text>
</comment>
<protein>
    <recommendedName>
        <fullName evidence="1">Fibronectin type-III domain-containing protein</fullName>
    </recommendedName>
</protein>
<evidence type="ECO:0000313" key="2">
    <source>
        <dbReference type="EMBL" id="KAL0179133.1"/>
    </source>
</evidence>
<keyword evidence="3" id="KW-1185">Reference proteome</keyword>
<dbReference type="CDD" id="cd00063">
    <property type="entry name" value="FN3"/>
    <property type="match status" value="1"/>
</dbReference>
<evidence type="ECO:0000313" key="3">
    <source>
        <dbReference type="Proteomes" id="UP001529510"/>
    </source>
</evidence>
<dbReference type="InterPro" id="IPR013783">
    <property type="entry name" value="Ig-like_fold"/>
</dbReference>
<dbReference type="Proteomes" id="UP001529510">
    <property type="component" value="Unassembled WGS sequence"/>
</dbReference>
<sequence length="60" mass="6784">YRLTGLPVDIQYKNISNPDVTNLLLEDLIIWTNYEIEVAAYNGAGLGVYSHKVTEWTLQG</sequence>
<feature type="non-terminal residue" evidence="2">
    <location>
        <position position="1"/>
    </location>
</feature>
<organism evidence="2 3">
    <name type="scientific">Cirrhinus mrigala</name>
    <name type="common">Mrigala</name>
    <dbReference type="NCBI Taxonomy" id="683832"/>
    <lineage>
        <taxon>Eukaryota</taxon>
        <taxon>Metazoa</taxon>
        <taxon>Chordata</taxon>
        <taxon>Craniata</taxon>
        <taxon>Vertebrata</taxon>
        <taxon>Euteleostomi</taxon>
        <taxon>Actinopterygii</taxon>
        <taxon>Neopterygii</taxon>
        <taxon>Teleostei</taxon>
        <taxon>Ostariophysi</taxon>
        <taxon>Cypriniformes</taxon>
        <taxon>Cyprinidae</taxon>
        <taxon>Labeoninae</taxon>
        <taxon>Labeonini</taxon>
        <taxon>Cirrhinus</taxon>
    </lineage>
</organism>
<proteinExistence type="predicted"/>
<dbReference type="PROSITE" id="PS50853">
    <property type="entry name" value="FN3"/>
    <property type="match status" value="1"/>
</dbReference>
<dbReference type="EMBL" id="JAMKFB020000012">
    <property type="protein sequence ID" value="KAL0179133.1"/>
    <property type="molecule type" value="Genomic_DNA"/>
</dbReference>
<dbReference type="Gene3D" id="2.60.40.10">
    <property type="entry name" value="Immunoglobulins"/>
    <property type="match status" value="1"/>
</dbReference>
<feature type="non-terminal residue" evidence="2">
    <location>
        <position position="60"/>
    </location>
</feature>
<reference evidence="2 3" key="1">
    <citation type="submission" date="2024-05" db="EMBL/GenBank/DDBJ databases">
        <title>Genome sequencing and assembly of Indian major carp, Cirrhinus mrigala (Hamilton, 1822).</title>
        <authorList>
            <person name="Mohindra V."/>
            <person name="Chowdhury L.M."/>
            <person name="Lal K."/>
            <person name="Jena J.K."/>
        </authorList>
    </citation>
    <scope>NUCLEOTIDE SEQUENCE [LARGE SCALE GENOMIC DNA]</scope>
    <source>
        <strain evidence="2">CM1030</strain>
        <tissue evidence="2">Blood</tissue>
    </source>
</reference>
<name>A0ABD0Q0C6_CIRMR</name>
<gene>
    <name evidence="2" type="ORF">M9458_024575</name>
</gene>
<feature type="domain" description="Fibronectin type-III" evidence="1">
    <location>
        <begin position="1"/>
        <end position="60"/>
    </location>
</feature>
<accession>A0ABD0Q0C6</accession>
<evidence type="ECO:0000259" key="1">
    <source>
        <dbReference type="PROSITE" id="PS50853"/>
    </source>
</evidence>
<dbReference type="InterPro" id="IPR003961">
    <property type="entry name" value="FN3_dom"/>
</dbReference>
<dbReference type="AlphaFoldDB" id="A0ABD0Q0C6"/>